<reference evidence="1 2" key="1">
    <citation type="submission" date="2015-01" db="EMBL/GenBank/DDBJ databases">
        <title>Evolution of Trichinella species and genotypes.</title>
        <authorList>
            <person name="Korhonen P.K."/>
            <person name="Edoardo P."/>
            <person name="Giuseppe L.R."/>
            <person name="Gasser R.B."/>
        </authorList>
    </citation>
    <scope>NUCLEOTIDE SEQUENCE [LARGE SCALE GENOMIC DNA]</scope>
    <source>
        <strain evidence="1">ISS141</strain>
    </source>
</reference>
<organism evidence="1 2">
    <name type="scientific">Trichinella pseudospiralis</name>
    <name type="common">Parasitic roundworm</name>
    <dbReference type="NCBI Taxonomy" id="6337"/>
    <lineage>
        <taxon>Eukaryota</taxon>
        <taxon>Metazoa</taxon>
        <taxon>Ecdysozoa</taxon>
        <taxon>Nematoda</taxon>
        <taxon>Enoplea</taxon>
        <taxon>Dorylaimia</taxon>
        <taxon>Trichinellida</taxon>
        <taxon>Trichinellidae</taxon>
        <taxon>Trichinella</taxon>
    </lineage>
</organism>
<comment type="caution">
    <text evidence="1">The sequence shown here is derived from an EMBL/GenBank/DDBJ whole genome shotgun (WGS) entry which is preliminary data.</text>
</comment>
<evidence type="ECO:0000313" key="1">
    <source>
        <dbReference type="EMBL" id="KRX96550.1"/>
    </source>
</evidence>
<sequence length="57" mass="6514">MDERNEKARHCPTDGHCLIVSSVEYAQRMCGGLDGMQEKARRITLCLKELFAHHLNT</sequence>
<dbReference type="EMBL" id="JYDU01000042">
    <property type="protein sequence ID" value="KRX96550.1"/>
    <property type="molecule type" value="Genomic_DNA"/>
</dbReference>
<dbReference type="Proteomes" id="UP000054815">
    <property type="component" value="Unassembled WGS sequence"/>
</dbReference>
<proteinExistence type="predicted"/>
<evidence type="ECO:0000313" key="2">
    <source>
        <dbReference type="Proteomes" id="UP000054815"/>
    </source>
</evidence>
<protein>
    <submittedName>
        <fullName evidence="1">Uncharacterized protein</fullName>
    </submittedName>
</protein>
<accession>A0A0V0Y7Z7</accession>
<name>A0A0V0Y7Z7_TRIPS</name>
<gene>
    <name evidence="1" type="ORF">T4E_5152</name>
</gene>
<dbReference type="AlphaFoldDB" id="A0A0V0Y7Z7"/>